<evidence type="ECO:0000256" key="9">
    <source>
        <dbReference type="ARBA" id="ARBA00023002"/>
    </source>
</evidence>
<keyword evidence="7 13" id="KW-0479">Metal-binding</keyword>
<evidence type="ECO:0000256" key="11">
    <source>
        <dbReference type="ARBA" id="ARBA00023033"/>
    </source>
</evidence>
<keyword evidence="5 13" id="KW-0349">Heme</keyword>
<organism evidence="15">
    <name type="scientific">Rhodonia placenta</name>
    <dbReference type="NCBI Taxonomy" id="104341"/>
    <lineage>
        <taxon>Eukaryota</taxon>
        <taxon>Fungi</taxon>
        <taxon>Dikarya</taxon>
        <taxon>Basidiomycota</taxon>
        <taxon>Agaricomycotina</taxon>
        <taxon>Agaricomycetes</taxon>
        <taxon>Polyporales</taxon>
        <taxon>Adustoporiaceae</taxon>
        <taxon>Rhodonia</taxon>
    </lineage>
</organism>
<evidence type="ECO:0000256" key="13">
    <source>
        <dbReference type="PIRSR" id="PIRSR602401-1"/>
    </source>
</evidence>
<sequence>MWGLIVSISVLCLVVVVFKISFKRLPLPPGPEAKFWTGNVHQLPTTEPWLTYAKWSQNHGPVVFFRVHGRRMLILNTLKVALDLLESRASLYSDRPMAWMYKELVGRKLAVFNISVKHPRFKIYRKLLQSGLNQRATRTYRAIQEEETKILLRGLARSPEQFVSHIRRNAGAVILKVAYGWTVAENDDYFVSLMEESFKVHAEIVKPGRWLVDTYPILRFIPKWFPFASFQRQAEIYRKEFSRIDTVPHAWAKEQIESGHYVDSFTSLNLRPDDGHNPDPEEEDMIKWCSSALYAGGADTVVGVVTAFFLLMSLHPHVQRRAQAEIDRVVGNRLPSIDDEPHLPYVSALLKEVLRWAPVSPLGLPHRLVEDDSYNGYWIPKGTTVYANIWAIAHDPDLYPDPSRFDPERFLPPQGAEPQLNPRKYVFGFGRRVCPGAHFAEMSAFLVISNIIATFNISKALDGTGREIEPQVAFTTAVTSHVQPFPCRITVRSPELLGSLDLENGTNTLT</sequence>
<dbReference type="AlphaFoldDB" id="F1SY41"/>
<dbReference type="Gene3D" id="1.10.630.10">
    <property type="entry name" value="Cytochrome P450"/>
    <property type="match status" value="1"/>
</dbReference>
<evidence type="ECO:0000256" key="7">
    <source>
        <dbReference type="ARBA" id="ARBA00022723"/>
    </source>
</evidence>
<accession>F1SY41</accession>
<dbReference type="InterPro" id="IPR036396">
    <property type="entry name" value="Cyt_P450_sf"/>
</dbReference>
<dbReference type="PRINTS" id="PR00463">
    <property type="entry name" value="EP450I"/>
</dbReference>
<dbReference type="SUPFAM" id="SSF48264">
    <property type="entry name" value="Cytochrome P450"/>
    <property type="match status" value="1"/>
</dbReference>
<proteinExistence type="evidence at transcript level"/>
<dbReference type="PANTHER" id="PTHR46300:SF7">
    <property type="entry name" value="P450, PUTATIVE (EUROFUNG)-RELATED"/>
    <property type="match status" value="1"/>
</dbReference>
<evidence type="ECO:0000256" key="12">
    <source>
        <dbReference type="ARBA" id="ARBA00023136"/>
    </source>
</evidence>
<comment type="pathway">
    <text evidence="3">Secondary metabolite biosynthesis.</text>
</comment>
<keyword evidence="11 14" id="KW-0503">Monooxygenase</keyword>
<evidence type="ECO:0000256" key="3">
    <source>
        <dbReference type="ARBA" id="ARBA00005179"/>
    </source>
</evidence>
<keyword evidence="10 13" id="KW-0408">Iron</keyword>
<name>F1SY41_9APHY</name>
<evidence type="ECO:0000256" key="8">
    <source>
        <dbReference type="ARBA" id="ARBA00022989"/>
    </source>
</evidence>
<protein>
    <submittedName>
        <fullName evidence="15">Cytochrome P450</fullName>
    </submittedName>
</protein>
<dbReference type="GO" id="GO:0004497">
    <property type="term" value="F:monooxygenase activity"/>
    <property type="evidence" value="ECO:0007669"/>
    <property type="project" value="UniProtKB-KW"/>
</dbReference>
<keyword evidence="9 14" id="KW-0560">Oxidoreductase</keyword>
<feature type="binding site" description="axial binding residue" evidence="13">
    <location>
        <position position="434"/>
    </location>
    <ligand>
        <name>heme</name>
        <dbReference type="ChEBI" id="CHEBI:30413"/>
    </ligand>
    <ligandPart>
        <name>Fe</name>
        <dbReference type="ChEBI" id="CHEBI:18248"/>
    </ligandPart>
</feature>
<comment type="similarity">
    <text evidence="4 14">Belongs to the cytochrome P450 family.</text>
</comment>
<reference evidence="15" key="1">
    <citation type="journal article" date="2012" name="Arch. Microbiol.">
        <title>Molecular identification and functional characterization of cytochrome P450 monooxygenases from the brown-rot basidiomycete Postia placenta.</title>
        <authorList>
            <person name="Ide M."/>
            <person name="Ichinose H."/>
            <person name="Wariishi H."/>
        </authorList>
    </citation>
    <scope>NUCLEOTIDE SEQUENCE</scope>
    <source>
        <strain evidence="15">MAD-698-R</strain>
    </source>
</reference>
<dbReference type="CDD" id="cd11065">
    <property type="entry name" value="CYP64-like"/>
    <property type="match status" value="1"/>
</dbReference>
<dbReference type="InterPro" id="IPR050364">
    <property type="entry name" value="Cytochrome_P450_fung"/>
</dbReference>
<dbReference type="GO" id="GO:0016020">
    <property type="term" value="C:membrane"/>
    <property type="evidence" value="ECO:0007669"/>
    <property type="project" value="UniProtKB-SubCell"/>
</dbReference>
<keyword evidence="12" id="KW-0472">Membrane</keyword>
<evidence type="ECO:0000256" key="2">
    <source>
        <dbReference type="ARBA" id="ARBA00004167"/>
    </source>
</evidence>
<evidence type="ECO:0000256" key="1">
    <source>
        <dbReference type="ARBA" id="ARBA00001971"/>
    </source>
</evidence>
<keyword evidence="6" id="KW-0812">Transmembrane</keyword>
<dbReference type="PANTHER" id="PTHR46300">
    <property type="entry name" value="P450, PUTATIVE (EUROFUNG)-RELATED-RELATED"/>
    <property type="match status" value="1"/>
</dbReference>
<dbReference type="InterPro" id="IPR002401">
    <property type="entry name" value="Cyt_P450_E_grp-I"/>
</dbReference>
<evidence type="ECO:0000256" key="5">
    <source>
        <dbReference type="ARBA" id="ARBA00022617"/>
    </source>
</evidence>
<dbReference type="GO" id="GO:0020037">
    <property type="term" value="F:heme binding"/>
    <property type="evidence" value="ECO:0007669"/>
    <property type="project" value="InterPro"/>
</dbReference>
<dbReference type="InterPro" id="IPR017972">
    <property type="entry name" value="Cyt_P450_CS"/>
</dbReference>
<comment type="cofactor">
    <cofactor evidence="1 13">
        <name>heme</name>
        <dbReference type="ChEBI" id="CHEBI:30413"/>
    </cofactor>
</comment>
<evidence type="ECO:0000313" key="15">
    <source>
        <dbReference type="EMBL" id="BAK09385.1"/>
    </source>
</evidence>
<gene>
    <name evidence="15" type="primary">PpCYP028</name>
</gene>
<dbReference type="InterPro" id="IPR001128">
    <property type="entry name" value="Cyt_P450"/>
</dbReference>
<dbReference type="EMBL" id="AB573252">
    <property type="protein sequence ID" value="BAK09385.1"/>
    <property type="molecule type" value="mRNA"/>
</dbReference>
<evidence type="ECO:0000256" key="14">
    <source>
        <dbReference type="RuleBase" id="RU000461"/>
    </source>
</evidence>
<evidence type="ECO:0000256" key="10">
    <source>
        <dbReference type="ARBA" id="ARBA00023004"/>
    </source>
</evidence>
<comment type="subcellular location">
    <subcellularLocation>
        <location evidence="2">Membrane</location>
        <topology evidence="2">Single-pass membrane protein</topology>
    </subcellularLocation>
</comment>
<dbReference type="GO" id="GO:0016705">
    <property type="term" value="F:oxidoreductase activity, acting on paired donors, with incorporation or reduction of molecular oxygen"/>
    <property type="evidence" value="ECO:0007669"/>
    <property type="project" value="InterPro"/>
</dbReference>
<dbReference type="Pfam" id="PF00067">
    <property type="entry name" value="p450"/>
    <property type="match status" value="1"/>
</dbReference>
<evidence type="ECO:0000256" key="4">
    <source>
        <dbReference type="ARBA" id="ARBA00010617"/>
    </source>
</evidence>
<dbReference type="GO" id="GO:0005506">
    <property type="term" value="F:iron ion binding"/>
    <property type="evidence" value="ECO:0007669"/>
    <property type="project" value="InterPro"/>
</dbReference>
<evidence type="ECO:0000256" key="6">
    <source>
        <dbReference type="ARBA" id="ARBA00022692"/>
    </source>
</evidence>
<dbReference type="PROSITE" id="PS00086">
    <property type="entry name" value="CYTOCHROME_P450"/>
    <property type="match status" value="1"/>
</dbReference>
<keyword evidence="8" id="KW-1133">Transmembrane helix</keyword>